<accession>A0A1J1IV20</accession>
<sequence>MIYFPPNFFLFSIARTNLKLAVMLKNKRFFQFQFTSKSRKKCSAITSTIYSLHYQEYLMLLMFC</sequence>
<name>A0A1J1IV20_9DIPT</name>
<reference evidence="1 2" key="1">
    <citation type="submission" date="2015-04" db="EMBL/GenBank/DDBJ databases">
        <authorList>
            <person name="Syromyatnikov M.Y."/>
            <person name="Popov V.N."/>
        </authorList>
    </citation>
    <scope>NUCLEOTIDE SEQUENCE [LARGE SCALE GENOMIC DNA]</scope>
</reference>
<evidence type="ECO:0000313" key="1">
    <source>
        <dbReference type="EMBL" id="CRL03554.1"/>
    </source>
</evidence>
<protein>
    <submittedName>
        <fullName evidence="1">CLUMA_CG016732, isoform A</fullName>
    </submittedName>
</protein>
<dbReference type="EMBL" id="CVRI01000059">
    <property type="protein sequence ID" value="CRL03554.1"/>
    <property type="molecule type" value="Genomic_DNA"/>
</dbReference>
<dbReference type="Proteomes" id="UP000183832">
    <property type="component" value="Unassembled WGS sequence"/>
</dbReference>
<keyword evidence="2" id="KW-1185">Reference proteome</keyword>
<dbReference type="AlphaFoldDB" id="A0A1J1IV20"/>
<organism evidence="1 2">
    <name type="scientific">Clunio marinus</name>
    <dbReference type="NCBI Taxonomy" id="568069"/>
    <lineage>
        <taxon>Eukaryota</taxon>
        <taxon>Metazoa</taxon>
        <taxon>Ecdysozoa</taxon>
        <taxon>Arthropoda</taxon>
        <taxon>Hexapoda</taxon>
        <taxon>Insecta</taxon>
        <taxon>Pterygota</taxon>
        <taxon>Neoptera</taxon>
        <taxon>Endopterygota</taxon>
        <taxon>Diptera</taxon>
        <taxon>Nematocera</taxon>
        <taxon>Chironomoidea</taxon>
        <taxon>Chironomidae</taxon>
        <taxon>Clunio</taxon>
    </lineage>
</organism>
<proteinExistence type="predicted"/>
<gene>
    <name evidence="1" type="ORF">CLUMA_CG016732</name>
</gene>
<evidence type="ECO:0000313" key="2">
    <source>
        <dbReference type="Proteomes" id="UP000183832"/>
    </source>
</evidence>